<reference evidence="3 4" key="1">
    <citation type="journal article" date="2012" name="PLoS Pathog.">
        <title>Diverse lifestyles and strategies of plant pathogenesis encoded in the genomes of eighteen Dothideomycetes fungi.</title>
        <authorList>
            <person name="Ohm R.A."/>
            <person name="Feau N."/>
            <person name="Henrissat B."/>
            <person name="Schoch C.L."/>
            <person name="Horwitz B.A."/>
            <person name="Barry K.W."/>
            <person name="Condon B.J."/>
            <person name="Copeland A.C."/>
            <person name="Dhillon B."/>
            <person name="Glaser F."/>
            <person name="Hesse C.N."/>
            <person name="Kosti I."/>
            <person name="LaButti K."/>
            <person name="Lindquist E.A."/>
            <person name="Lucas S."/>
            <person name="Salamov A.A."/>
            <person name="Bradshaw R.E."/>
            <person name="Ciuffetti L."/>
            <person name="Hamelin R.C."/>
            <person name="Kema G.H.J."/>
            <person name="Lawrence C."/>
            <person name="Scott J.A."/>
            <person name="Spatafora J.W."/>
            <person name="Turgeon B.G."/>
            <person name="de Wit P.J.G.M."/>
            <person name="Zhong S."/>
            <person name="Goodwin S.B."/>
            <person name="Grigoriev I.V."/>
        </authorList>
    </citation>
    <scope>NUCLEOTIDE SEQUENCE [LARGE SCALE GENOMIC DNA]</scope>
    <source>
        <strain evidence="4">28A</strain>
    </source>
</reference>
<feature type="region of interest" description="Disordered" evidence="1">
    <location>
        <begin position="105"/>
        <end position="182"/>
    </location>
</feature>
<dbReference type="GeneID" id="19401627"/>
<evidence type="ECO:0000256" key="1">
    <source>
        <dbReference type="SAM" id="MobiDB-lite"/>
    </source>
</evidence>
<proteinExistence type="predicted"/>
<keyword evidence="2" id="KW-0812">Transmembrane</keyword>
<gene>
    <name evidence="3" type="ORF">SETTUDRAFT_178661</name>
</gene>
<dbReference type="OrthoDB" id="5353310at2759"/>
<name>R0INW2_EXST2</name>
<dbReference type="Proteomes" id="UP000016935">
    <property type="component" value="Unassembled WGS sequence"/>
</dbReference>
<evidence type="ECO:0000313" key="3">
    <source>
        <dbReference type="EMBL" id="EOA86625.1"/>
    </source>
</evidence>
<dbReference type="RefSeq" id="XP_008025271.1">
    <property type="nucleotide sequence ID" value="XM_008027080.1"/>
</dbReference>
<feature type="transmembrane region" description="Helical" evidence="2">
    <location>
        <begin position="234"/>
        <end position="257"/>
    </location>
</feature>
<keyword evidence="2" id="KW-0472">Membrane</keyword>
<dbReference type="HOGENOM" id="CLU_1061770_0_0_1"/>
<feature type="compositionally biased region" description="Low complexity" evidence="1">
    <location>
        <begin position="131"/>
        <end position="141"/>
    </location>
</feature>
<dbReference type="EMBL" id="KB908592">
    <property type="protein sequence ID" value="EOA86625.1"/>
    <property type="molecule type" value="Genomic_DNA"/>
</dbReference>
<feature type="compositionally biased region" description="Low complexity" evidence="1">
    <location>
        <begin position="105"/>
        <end position="119"/>
    </location>
</feature>
<feature type="region of interest" description="Disordered" evidence="1">
    <location>
        <begin position="46"/>
        <end position="76"/>
    </location>
</feature>
<keyword evidence="4" id="KW-1185">Reference proteome</keyword>
<feature type="compositionally biased region" description="Pro residues" evidence="1">
    <location>
        <begin position="142"/>
        <end position="167"/>
    </location>
</feature>
<accession>R0INW2</accession>
<organism evidence="3 4">
    <name type="scientific">Exserohilum turcicum (strain 28A)</name>
    <name type="common">Northern leaf blight fungus</name>
    <name type="synonym">Setosphaeria turcica</name>
    <dbReference type="NCBI Taxonomy" id="671987"/>
    <lineage>
        <taxon>Eukaryota</taxon>
        <taxon>Fungi</taxon>
        <taxon>Dikarya</taxon>
        <taxon>Ascomycota</taxon>
        <taxon>Pezizomycotina</taxon>
        <taxon>Dothideomycetes</taxon>
        <taxon>Pleosporomycetidae</taxon>
        <taxon>Pleosporales</taxon>
        <taxon>Pleosporineae</taxon>
        <taxon>Pleosporaceae</taxon>
        <taxon>Exserohilum</taxon>
    </lineage>
</organism>
<protein>
    <submittedName>
        <fullName evidence="3">Uncharacterized protein</fullName>
    </submittedName>
</protein>
<sequence>MIRDPHFWNRFSIAVHQDEMEKQLMSAQGPKHSYVTSTSSLSSLTTTTTITTTHSPRGPPTAHITNHPSSPGYSPMSQLPLLRLSLLSTPLSPIFPDTVMAAPDTATKAQPAAPTPTSASQEQNTRHLHKSSSTTPLLRPSPLGPNSPPPPPSSKPCKPLHPPPPITPKMHRNPSFPSSPSRPFFRAPNISTLSLSLTGRPSSRFKFVTTITADASHRDSWLVRQKKKERHRTWLCWAFWMVFMLLVAGIVATILILKSRKII</sequence>
<evidence type="ECO:0000256" key="2">
    <source>
        <dbReference type="SAM" id="Phobius"/>
    </source>
</evidence>
<dbReference type="AlphaFoldDB" id="R0INW2"/>
<feature type="compositionally biased region" description="Polar residues" evidence="1">
    <location>
        <begin position="63"/>
        <end position="72"/>
    </location>
</feature>
<reference evidence="3 4" key="2">
    <citation type="journal article" date="2013" name="PLoS Genet.">
        <title>Comparative genome structure, secondary metabolite, and effector coding capacity across Cochliobolus pathogens.</title>
        <authorList>
            <person name="Condon B.J."/>
            <person name="Leng Y."/>
            <person name="Wu D."/>
            <person name="Bushley K.E."/>
            <person name="Ohm R.A."/>
            <person name="Otillar R."/>
            <person name="Martin J."/>
            <person name="Schackwitz W."/>
            <person name="Grimwood J."/>
            <person name="MohdZainudin N."/>
            <person name="Xue C."/>
            <person name="Wang R."/>
            <person name="Manning V.A."/>
            <person name="Dhillon B."/>
            <person name="Tu Z.J."/>
            <person name="Steffenson B.J."/>
            <person name="Salamov A."/>
            <person name="Sun H."/>
            <person name="Lowry S."/>
            <person name="LaButti K."/>
            <person name="Han J."/>
            <person name="Copeland A."/>
            <person name="Lindquist E."/>
            <person name="Barry K."/>
            <person name="Schmutz J."/>
            <person name="Baker S.E."/>
            <person name="Ciuffetti L.M."/>
            <person name="Grigoriev I.V."/>
            <person name="Zhong S."/>
            <person name="Turgeon B.G."/>
        </authorList>
    </citation>
    <scope>NUCLEOTIDE SEQUENCE [LARGE SCALE GENOMIC DNA]</scope>
    <source>
        <strain evidence="4">28A</strain>
    </source>
</reference>
<evidence type="ECO:0000313" key="4">
    <source>
        <dbReference type="Proteomes" id="UP000016935"/>
    </source>
</evidence>
<keyword evidence="2" id="KW-1133">Transmembrane helix</keyword>
<dbReference type="eggNOG" id="ENOG502SY5H">
    <property type="taxonomic scope" value="Eukaryota"/>
</dbReference>